<dbReference type="InterPro" id="IPR020846">
    <property type="entry name" value="MFS_dom"/>
</dbReference>
<dbReference type="InterPro" id="IPR036259">
    <property type="entry name" value="MFS_trans_sf"/>
</dbReference>
<dbReference type="PROSITE" id="PS50850">
    <property type="entry name" value="MFS"/>
    <property type="match status" value="1"/>
</dbReference>
<evidence type="ECO:0000256" key="4">
    <source>
        <dbReference type="ARBA" id="ARBA00022692"/>
    </source>
</evidence>
<dbReference type="InterPro" id="IPR050171">
    <property type="entry name" value="MFS_Transporters"/>
</dbReference>
<feature type="transmembrane region" description="Helical" evidence="8">
    <location>
        <begin position="314"/>
        <end position="338"/>
    </location>
</feature>
<feature type="transmembrane region" description="Helical" evidence="8">
    <location>
        <begin position="88"/>
        <end position="106"/>
    </location>
</feature>
<sequence>MSGTRSRGAAVHARPRGMSRSAAFWLIGLTQCLMLFASSAPSPLYVVYQARWKFSSIALTEVFALYAIALLVALLVVGGLSDYVGRKPVLVTALVLEAVSMVLFIGADGVGWLLAARAVQGVATGAATGATSAAILDLHPPDKPRLGPLVNTTAPNVGLALGALGAGLLVQYAPHPTVLVYALLLIAFVVLACCVPAIPETSPRGPGALASLAPRMGVPRRIRPLFLVVAPCLFAVWALGGLYMSLGSSIAAGILHLSNHVVGGLVVFALTGTGAVGSLLRRNRQPRRTMTGGFVAFLVGVGLTLGALETTSTALFFVGTVVAGYGFGTGFLGAFQTIGPLAAPAERAQLVSSMYVVCYLGFSLPAVAAGVAVREAGLRPTATVYGVAVMVLAAAATLGLLAQSRRDARRTSPVPGDPAPQGAGSPP</sequence>
<dbReference type="InterPro" id="IPR011701">
    <property type="entry name" value="MFS"/>
</dbReference>
<name>A0A7W7PCR7_STRNE</name>
<dbReference type="CDD" id="cd06174">
    <property type="entry name" value="MFS"/>
    <property type="match status" value="1"/>
</dbReference>
<dbReference type="AlphaFoldDB" id="A0A7W7PCR7"/>
<evidence type="ECO:0000256" key="5">
    <source>
        <dbReference type="ARBA" id="ARBA00022989"/>
    </source>
</evidence>
<feature type="transmembrane region" description="Helical" evidence="8">
    <location>
        <begin position="384"/>
        <end position="402"/>
    </location>
</feature>
<evidence type="ECO:0000256" key="3">
    <source>
        <dbReference type="ARBA" id="ARBA00022475"/>
    </source>
</evidence>
<evidence type="ECO:0000256" key="8">
    <source>
        <dbReference type="SAM" id="Phobius"/>
    </source>
</evidence>
<feature type="domain" description="Major facilitator superfamily (MFS) profile" evidence="9">
    <location>
        <begin position="23"/>
        <end position="405"/>
    </location>
</feature>
<dbReference type="GO" id="GO:0005886">
    <property type="term" value="C:plasma membrane"/>
    <property type="evidence" value="ECO:0007669"/>
    <property type="project" value="UniProtKB-SubCell"/>
</dbReference>
<dbReference type="PANTHER" id="PTHR23517:SF13">
    <property type="entry name" value="MAJOR FACILITATOR SUPERFAMILY MFS_1"/>
    <property type="match status" value="1"/>
</dbReference>
<evidence type="ECO:0000256" key="2">
    <source>
        <dbReference type="ARBA" id="ARBA00022448"/>
    </source>
</evidence>
<keyword evidence="5 8" id="KW-1133">Transmembrane helix</keyword>
<keyword evidence="4 8" id="KW-0812">Transmembrane</keyword>
<evidence type="ECO:0000256" key="1">
    <source>
        <dbReference type="ARBA" id="ARBA00004651"/>
    </source>
</evidence>
<feature type="transmembrane region" description="Helical" evidence="8">
    <location>
        <begin position="292"/>
        <end position="308"/>
    </location>
</feature>
<feature type="transmembrane region" description="Helical" evidence="8">
    <location>
        <begin position="225"/>
        <end position="255"/>
    </location>
</feature>
<dbReference type="PANTHER" id="PTHR23517">
    <property type="entry name" value="RESISTANCE PROTEIN MDTM, PUTATIVE-RELATED-RELATED"/>
    <property type="match status" value="1"/>
</dbReference>
<organism evidence="10 11">
    <name type="scientific">Streptomyces netropsis</name>
    <name type="common">Streptoverticillium netropsis</name>
    <dbReference type="NCBI Taxonomy" id="55404"/>
    <lineage>
        <taxon>Bacteria</taxon>
        <taxon>Bacillati</taxon>
        <taxon>Actinomycetota</taxon>
        <taxon>Actinomycetes</taxon>
        <taxon>Kitasatosporales</taxon>
        <taxon>Streptomycetaceae</taxon>
        <taxon>Streptomyces</taxon>
    </lineage>
</organism>
<evidence type="ECO:0000256" key="6">
    <source>
        <dbReference type="ARBA" id="ARBA00023136"/>
    </source>
</evidence>
<comment type="subcellular location">
    <subcellularLocation>
        <location evidence="1">Cell membrane</location>
        <topology evidence="1">Multi-pass membrane protein</topology>
    </subcellularLocation>
</comment>
<gene>
    <name evidence="10" type="ORF">FHS38_000337</name>
</gene>
<dbReference type="GO" id="GO:0022857">
    <property type="term" value="F:transmembrane transporter activity"/>
    <property type="evidence" value="ECO:0007669"/>
    <property type="project" value="InterPro"/>
</dbReference>
<feature type="transmembrane region" description="Helical" evidence="8">
    <location>
        <begin position="350"/>
        <end position="372"/>
    </location>
</feature>
<keyword evidence="3" id="KW-1003">Cell membrane</keyword>
<keyword evidence="11" id="KW-1185">Reference proteome</keyword>
<feature type="transmembrane region" description="Helical" evidence="8">
    <location>
        <begin position="63"/>
        <end position="81"/>
    </location>
</feature>
<feature type="transmembrane region" description="Helical" evidence="8">
    <location>
        <begin position="261"/>
        <end position="280"/>
    </location>
</feature>
<evidence type="ECO:0000259" key="9">
    <source>
        <dbReference type="PROSITE" id="PS50850"/>
    </source>
</evidence>
<keyword evidence="6 8" id="KW-0472">Membrane</keyword>
<dbReference type="RefSeq" id="WP_184729881.1">
    <property type="nucleotide sequence ID" value="NZ_BMRW01000001.1"/>
</dbReference>
<keyword evidence="2" id="KW-0813">Transport</keyword>
<protein>
    <submittedName>
        <fullName evidence="10">Putative MFS family arabinose efflux permease</fullName>
    </submittedName>
</protein>
<proteinExistence type="predicted"/>
<feature type="transmembrane region" description="Helical" evidence="8">
    <location>
        <begin position="178"/>
        <end position="198"/>
    </location>
</feature>
<dbReference type="PROSITE" id="PS00216">
    <property type="entry name" value="SUGAR_TRANSPORT_1"/>
    <property type="match status" value="1"/>
</dbReference>
<dbReference type="InterPro" id="IPR005829">
    <property type="entry name" value="Sugar_transporter_CS"/>
</dbReference>
<feature type="region of interest" description="Disordered" evidence="7">
    <location>
        <begin position="406"/>
        <end position="427"/>
    </location>
</feature>
<accession>A0A7W7PCR7</accession>
<evidence type="ECO:0000313" key="11">
    <source>
        <dbReference type="Proteomes" id="UP000556436"/>
    </source>
</evidence>
<dbReference type="Pfam" id="PF07690">
    <property type="entry name" value="MFS_1"/>
    <property type="match status" value="1"/>
</dbReference>
<dbReference type="EMBL" id="JACHJG010000001">
    <property type="protein sequence ID" value="MBB4884328.1"/>
    <property type="molecule type" value="Genomic_DNA"/>
</dbReference>
<dbReference type="Proteomes" id="UP000556436">
    <property type="component" value="Unassembled WGS sequence"/>
</dbReference>
<reference evidence="10 11" key="1">
    <citation type="submission" date="2020-08" db="EMBL/GenBank/DDBJ databases">
        <title>Genomic Encyclopedia of Type Strains, Phase III (KMG-III): the genomes of soil and plant-associated and newly described type strains.</title>
        <authorList>
            <person name="Whitman W."/>
        </authorList>
    </citation>
    <scope>NUCLEOTIDE SEQUENCE [LARGE SCALE GENOMIC DNA]</scope>
    <source>
        <strain evidence="10 11">CECT 3265</strain>
    </source>
</reference>
<evidence type="ECO:0000256" key="7">
    <source>
        <dbReference type="SAM" id="MobiDB-lite"/>
    </source>
</evidence>
<comment type="caution">
    <text evidence="10">The sequence shown here is derived from an EMBL/GenBank/DDBJ whole genome shotgun (WGS) entry which is preliminary data.</text>
</comment>
<dbReference type="Gene3D" id="1.20.1250.20">
    <property type="entry name" value="MFS general substrate transporter like domains"/>
    <property type="match status" value="1"/>
</dbReference>
<dbReference type="SUPFAM" id="SSF103473">
    <property type="entry name" value="MFS general substrate transporter"/>
    <property type="match status" value="1"/>
</dbReference>
<evidence type="ECO:0000313" key="10">
    <source>
        <dbReference type="EMBL" id="MBB4884328.1"/>
    </source>
</evidence>